<evidence type="ECO:0000259" key="10">
    <source>
        <dbReference type="Pfam" id="PF02518"/>
    </source>
</evidence>
<keyword evidence="13" id="KW-1185">Reference proteome</keyword>
<evidence type="ECO:0000256" key="4">
    <source>
        <dbReference type="ARBA" id="ARBA00022679"/>
    </source>
</evidence>
<evidence type="ECO:0000256" key="8">
    <source>
        <dbReference type="ARBA" id="ARBA00023012"/>
    </source>
</evidence>
<dbReference type="Gene3D" id="3.30.565.10">
    <property type="entry name" value="Histidine kinase-like ATPase, C-terminal domain"/>
    <property type="match status" value="1"/>
</dbReference>
<dbReference type="InterPro" id="IPR050482">
    <property type="entry name" value="Sensor_HK_TwoCompSys"/>
</dbReference>
<evidence type="ECO:0000259" key="11">
    <source>
        <dbReference type="Pfam" id="PF07730"/>
    </source>
</evidence>
<feature type="transmembrane region" description="Helical" evidence="9">
    <location>
        <begin position="107"/>
        <end position="124"/>
    </location>
</feature>
<dbReference type="Proteomes" id="UP000598996">
    <property type="component" value="Unassembled WGS sequence"/>
</dbReference>
<evidence type="ECO:0000256" key="7">
    <source>
        <dbReference type="ARBA" id="ARBA00022840"/>
    </source>
</evidence>
<feature type="domain" description="Signal transduction histidine kinase subgroup 3 dimerisation and phosphoacceptor" evidence="11">
    <location>
        <begin position="175"/>
        <end position="239"/>
    </location>
</feature>
<dbReference type="InterPro" id="IPR011712">
    <property type="entry name" value="Sig_transdc_His_kin_sub3_dim/P"/>
</dbReference>
<comment type="caution">
    <text evidence="12">The sequence shown here is derived from an EMBL/GenBank/DDBJ whole genome shotgun (WGS) entry which is preliminary data.</text>
</comment>
<dbReference type="RefSeq" id="WP_203078667.1">
    <property type="nucleotide sequence ID" value="NZ_JAENHO010000026.1"/>
</dbReference>
<keyword evidence="9" id="KW-0812">Transmembrane</keyword>
<evidence type="ECO:0000256" key="1">
    <source>
        <dbReference type="ARBA" id="ARBA00000085"/>
    </source>
</evidence>
<evidence type="ECO:0000313" key="12">
    <source>
        <dbReference type="EMBL" id="MBL7262123.1"/>
    </source>
</evidence>
<reference evidence="12 13" key="1">
    <citation type="submission" date="2021-01" db="EMBL/GenBank/DDBJ databases">
        <title>Actinoplanes sp. nov. LDG1-01 isolated from lichen.</title>
        <authorList>
            <person name="Saeng-In P."/>
            <person name="Phongsopitanun W."/>
            <person name="Kanchanasin P."/>
            <person name="Yuki M."/>
            <person name="Kudo T."/>
            <person name="Ohkuma M."/>
            <person name="Tanasupawat S."/>
        </authorList>
    </citation>
    <scope>NUCLEOTIDE SEQUENCE [LARGE SCALE GENOMIC DNA]</scope>
    <source>
        <strain evidence="12 13">LDG1-01</strain>
    </source>
</reference>
<feature type="transmembrane region" description="Helical" evidence="9">
    <location>
        <begin position="130"/>
        <end position="150"/>
    </location>
</feature>
<feature type="domain" description="Histidine kinase/HSP90-like ATPase" evidence="10">
    <location>
        <begin position="287"/>
        <end position="371"/>
    </location>
</feature>
<dbReference type="PANTHER" id="PTHR24421">
    <property type="entry name" value="NITRATE/NITRITE SENSOR PROTEIN NARX-RELATED"/>
    <property type="match status" value="1"/>
</dbReference>
<feature type="transmembrane region" description="Helical" evidence="9">
    <location>
        <begin position="31"/>
        <end position="49"/>
    </location>
</feature>
<evidence type="ECO:0000256" key="2">
    <source>
        <dbReference type="ARBA" id="ARBA00012438"/>
    </source>
</evidence>
<proteinExistence type="predicted"/>
<dbReference type="EMBL" id="JAENHO010000026">
    <property type="protein sequence ID" value="MBL7262123.1"/>
    <property type="molecule type" value="Genomic_DNA"/>
</dbReference>
<evidence type="ECO:0000256" key="5">
    <source>
        <dbReference type="ARBA" id="ARBA00022741"/>
    </source>
</evidence>
<dbReference type="PANTHER" id="PTHR24421:SF10">
    <property type="entry name" value="NITRATE_NITRITE SENSOR PROTEIN NARQ"/>
    <property type="match status" value="1"/>
</dbReference>
<dbReference type="SUPFAM" id="SSF55874">
    <property type="entry name" value="ATPase domain of HSP90 chaperone/DNA topoisomerase II/histidine kinase"/>
    <property type="match status" value="1"/>
</dbReference>
<organism evidence="12 13">
    <name type="scientific">Paractinoplanes lichenicola</name>
    <dbReference type="NCBI Taxonomy" id="2802976"/>
    <lineage>
        <taxon>Bacteria</taxon>
        <taxon>Bacillati</taxon>
        <taxon>Actinomycetota</taxon>
        <taxon>Actinomycetes</taxon>
        <taxon>Micromonosporales</taxon>
        <taxon>Micromonosporaceae</taxon>
        <taxon>Paractinoplanes</taxon>
    </lineage>
</organism>
<dbReference type="InterPro" id="IPR036890">
    <property type="entry name" value="HATPase_C_sf"/>
</dbReference>
<keyword evidence="9" id="KW-1133">Transmembrane helix</keyword>
<evidence type="ECO:0000256" key="6">
    <source>
        <dbReference type="ARBA" id="ARBA00022777"/>
    </source>
</evidence>
<keyword evidence="3" id="KW-0597">Phosphoprotein</keyword>
<dbReference type="Pfam" id="PF02518">
    <property type="entry name" value="HATPase_c"/>
    <property type="match status" value="1"/>
</dbReference>
<keyword evidence="4" id="KW-0808">Transferase</keyword>
<protein>
    <recommendedName>
        <fullName evidence="2">histidine kinase</fullName>
        <ecNumber evidence="2">2.7.13.3</ecNumber>
    </recommendedName>
</protein>
<dbReference type="InterPro" id="IPR003594">
    <property type="entry name" value="HATPase_dom"/>
</dbReference>
<evidence type="ECO:0000256" key="3">
    <source>
        <dbReference type="ARBA" id="ARBA00022553"/>
    </source>
</evidence>
<keyword evidence="9" id="KW-0472">Membrane</keyword>
<comment type="catalytic activity">
    <reaction evidence="1">
        <text>ATP + protein L-histidine = ADP + protein N-phospho-L-histidine.</text>
        <dbReference type="EC" id="2.7.13.3"/>
    </reaction>
</comment>
<evidence type="ECO:0000256" key="9">
    <source>
        <dbReference type="SAM" id="Phobius"/>
    </source>
</evidence>
<gene>
    <name evidence="12" type="ORF">JKJ07_48420</name>
</gene>
<keyword evidence="6" id="KW-0418">Kinase</keyword>
<accession>A0ABS1W5Y2</accession>
<sequence length="376" mass="40225">MRLRPTDLALTGGFVLFALTEELLIGMPGRWWPVVLTVSAALVLVRRFAPLLAMVPHVVEPLPFFYERAVIAGEVTVSFRLWQLVGAMIVSYTVGRYVPPARESRRGLLGAGLIALTVVVYLIGDPGDPMAALFFPTAPYVLGVVLSVQARRSADAASARAAIREQHAREAVMEERVRIARELHDMVAHSVTVMVIQAGVVRRRLDAGLPVDRELLRTIESSGRDAVGELRRTLGLLRGEGADSAQPPVGLDRLDDLIAQVREAGLRVTVRREGDPVPLPPAIDVSAYRIVQEALTNVLRHAGPSKATVTVGFHDDGLRLRVVNDGGPAAVGGGGQGLIGMRERAALFGGELTAAPRAEGGFAVRARLPLPMAAAA</sequence>
<dbReference type="Gene3D" id="1.20.5.1930">
    <property type="match status" value="1"/>
</dbReference>
<keyword evidence="5" id="KW-0547">Nucleotide-binding</keyword>
<dbReference type="CDD" id="cd16917">
    <property type="entry name" value="HATPase_UhpB-NarQ-NarX-like"/>
    <property type="match status" value="1"/>
</dbReference>
<keyword evidence="8" id="KW-0902">Two-component regulatory system</keyword>
<evidence type="ECO:0000313" key="13">
    <source>
        <dbReference type="Proteomes" id="UP000598996"/>
    </source>
</evidence>
<keyword evidence="7" id="KW-0067">ATP-binding</keyword>
<dbReference type="EC" id="2.7.13.3" evidence="2"/>
<name>A0ABS1W5Y2_9ACTN</name>
<dbReference type="Pfam" id="PF07730">
    <property type="entry name" value="HisKA_3"/>
    <property type="match status" value="1"/>
</dbReference>